<dbReference type="Proteomes" id="UP000308133">
    <property type="component" value="Unassembled WGS sequence"/>
</dbReference>
<evidence type="ECO:0000313" key="2">
    <source>
        <dbReference type="Proteomes" id="UP000308133"/>
    </source>
</evidence>
<evidence type="ECO:0000313" key="1">
    <source>
        <dbReference type="EMBL" id="TKX18739.1"/>
    </source>
</evidence>
<protein>
    <submittedName>
        <fullName evidence="1">Uncharacterized protein</fullName>
    </submittedName>
</protein>
<proteinExistence type="predicted"/>
<dbReference type="EMBL" id="PTQR01000126">
    <property type="protein sequence ID" value="TKX18739.1"/>
    <property type="molecule type" value="Genomic_DNA"/>
</dbReference>
<accession>A0A4U7ALU5</accession>
<comment type="caution">
    <text evidence="1">The sequence shown here is derived from an EMBL/GenBank/DDBJ whole genome shotgun (WGS) entry which is preliminary data.</text>
</comment>
<gene>
    <name evidence="1" type="ORF">C1H76_9000</name>
</gene>
<dbReference type="AlphaFoldDB" id="A0A4U7ALU5"/>
<name>A0A4U7ALU5_9PEZI</name>
<sequence length="81" mass="8976">MTESQDFVGGAEVAAEARQVYHRGDSFHVSSGLIGQLSAYSRVKQQIRELLYLITPRRYEGSEAGRFLTAAKDLAELVACR</sequence>
<reference evidence="1 2" key="1">
    <citation type="submission" date="2018-02" db="EMBL/GenBank/DDBJ databases">
        <title>Draft genome sequences of Elsinoe sp., causing black scab on jojoba.</title>
        <authorList>
            <person name="Stodart B."/>
            <person name="Jeffress S."/>
            <person name="Ash G."/>
            <person name="Arun Chinnappa K."/>
        </authorList>
    </citation>
    <scope>NUCLEOTIDE SEQUENCE [LARGE SCALE GENOMIC DNA]</scope>
    <source>
        <strain evidence="1 2">Hillstone_2</strain>
    </source>
</reference>
<organism evidence="1 2">
    <name type="scientific">Elsinoe australis</name>
    <dbReference type="NCBI Taxonomy" id="40998"/>
    <lineage>
        <taxon>Eukaryota</taxon>
        <taxon>Fungi</taxon>
        <taxon>Dikarya</taxon>
        <taxon>Ascomycota</taxon>
        <taxon>Pezizomycotina</taxon>
        <taxon>Dothideomycetes</taxon>
        <taxon>Dothideomycetidae</taxon>
        <taxon>Myriangiales</taxon>
        <taxon>Elsinoaceae</taxon>
        <taxon>Elsinoe</taxon>
    </lineage>
</organism>